<gene>
    <name evidence="3" type="ORF">ACFSW5_11390</name>
</gene>
<keyword evidence="4" id="KW-1185">Reference proteome</keyword>
<name>A0ABW5QXM0_9BACL</name>
<dbReference type="PROSITE" id="PS51257">
    <property type="entry name" value="PROKAR_LIPOPROTEIN"/>
    <property type="match status" value="1"/>
</dbReference>
<protein>
    <recommendedName>
        <fullName evidence="5">Lipoprotein</fullName>
    </recommendedName>
</protein>
<evidence type="ECO:0000256" key="1">
    <source>
        <dbReference type="SAM" id="MobiDB-lite"/>
    </source>
</evidence>
<evidence type="ECO:0000313" key="4">
    <source>
        <dbReference type="Proteomes" id="UP001597493"/>
    </source>
</evidence>
<evidence type="ECO:0000313" key="3">
    <source>
        <dbReference type="EMBL" id="MFD2660850.1"/>
    </source>
</evidence>
<evidence type="ECO:0000256" key="2">
    <source>
        <dbReference type="SAM" id="SignalP"/>
    </source>
</evidence>
<proteinExistence type="predicted"/>
<accession>A0ABW5QXM0</accession>
<feature type="chain" id="PRO_5046047929" description="Lipoprotein" evidence="2">
    <location>
        <begin position="29"/>
        <end position="164"/>
    </location>
</feature>
<feature type="signal peptide" evidence="2">
    <location>
        <begin position="1"/>
        <end position="28"/>
    </location>
</feature>
<evidence type="ECO:0008006" key="5">
    <source>
        <dbReference type="Google" id="ProtNLM"/>
    </source>
</evidence>
<sequence length="164" mass="17113">MMNMLKKNKTSRALIAGAILIAVMLATAACSNNNNNGEQPSPSIEPTPVVSATPEPTDNGGVTEPGEATPDEDGAATEEPVNTAPTDAPSMKGEGVFVGLADTHTVEIETSGGAQSYQFEDSLSDAINAIQSNANVTFEYVEKKIEADGQSITQLWLTKIEASN</sequence>
<organism evidence="3 4">
    <name type="scientific">Paenibacillus thailandensis</name>
    <dbReference type="NCBI Taxonomy" id="393250"/>
    <lineage>
        <taxon>Bacteria</taxon>
        <taxon>Bacillati</taxon>
        <taxon>Bacillota</taxon>
        <taxon>Bacilli</taxon>
        <taxon>Bacillales</taxon>
        <taxon>Paenibacillaceae</taxon>
        <taxon>Paenibacillus</taxon>
    </lineage>
</organism>
<feature type="compositionally biased region" description="Polar residues" evidence="1">
    <location>
        <begin position="34"/>
        <end position="44"/>
    </location>
</feature>
<feature type="region of interest" description="Disordered" evidence="1">
    <location>
        <begin position="34"/>
        <end position="94"/>
    </location>
</feature>
<comment type="caution">
    <text evidence="3">The sequence shown here is derived from an EMBL/GenBank/DDBJ whole genome shotgun (WGS) entry which is preliminary data.</text>
</comment>
<dbReference type="EMBL" id="JBHUMY010000011">
    <property type="protein sequence ID" value="MFD2660850.1"/>
    <property type="molecule type" value="Genomic_DNA"/>
</dbReference>
<reference evidence="4" key="1">
    <citation type="journal article" date="2019" name="Int. J. Syst. Evol. Microbiol.">
        <title>The Global Catalogue of Microorganisms (GCM) 10K type strain sequencing project: providing services to taxonomists for standard genome sequencing and annotation.</title>
        <authorList>
            <consortium name="The Broad Institute Genomics Platform"/>
            <consortium name="The Broad Institute Genome Sequencing Center for Infectious Disease"/>
            <person name="Wu L."/>
            <person name="Ma J."/>
        </authorList>
    </citation>
    <scope>NUCLEOTIDE SEQUENCE [LARGE SCALE GENOMIC DNA]</scope>
    <source>
        <strain evidence="4">TISTR 1827</strain>
    </source>
</reference>
<keyword evidence="2" id="KW-0732">Signal</keyword>
<dbReference type="RefSeq" id="WP_379272842.1">
    <property type="nucleotide sequence ID" value="NZ_JBHUGT010000045.1"/>
</dbReference>
<dbReference type="Proteomes" id="UP001597493">
    <property type="component" value="Unassembled WGS sequence"/>
</dbReference>